<keyword evidence="3" id="KW-1185">Reference proteome</keyword>
<dbReference type="AlphaFoldDB" id="A0AAD7GCF5"/>
<reference evidence="2" key="1">
    <citation type="submission" date="2023-03" db="EMBL/GenBank/DDBJ databases">
        <title>Massive genome expansion in bonnet fungi (Mycena s.s.) driven by repeated elements and novel gene families across ecological guilds.</title>
        <authorList>
            <consortium name="Lawrence Berkeley National Laboratory"/>
            <person name="Harder C.B."/>
            <person name="Miyauchi S."/>
            <person name="Viragh M."/>
            <person name="Kuo A."/>
            <person name="Thoen E."/>
            <person name="Andreopoulos B."/>
            <person name="Lu D."/>
            <person name="Skrede I."/>
            <person name="Drula E."/>
            <person name="Henrissat B."/>
            <person name="Morin E."/>
            <person name="Kohler A."/>
            <person name="Barry K."/>
            <person name="LaButti K."/>
            <person name="Morin E."/>
            <person name="Salamov A."/>
            <person name="Lipzen A."/>
            <person name="Mereny Z."/>
            <person name="Hegedus B."/>
            <person name="Baldrian P."/>
            <person name="Stursova M."/>
            <person name="Weitz H."/>
            <person name="Taylor A."/>
            <person name="Grigoriev I.V."/>
            <person name="Nagy L.G."/>
            <person name="Martin F."/>
            <person name="Kauserud H."/>
        </authorList>
    </citation>
    <scope>NUCLEOTIDE SEQUENCE</scope>
    <source>
        <strain evidence="2">CBHHK067</strain>
    </source>
</reference>
<name>A0AAD7GCF5_MYCRO</name>
<protein>
    <submittedName>
        <fullName evidence="2">Uncharacterized protein</fullName>
    </submittedName>
</protein>
<accession>A0AAD7GCF5</accession>
<comment type="caution">
    <text evidence="2">The sequence shown here is derived from an EMBL/GenBank/DDBJ whole genome shotgun (WGS) entry which is preliminary data.</text>
</comment>
<dbReference type="Proteomes" id="UP001221757">
    <property type="component" value="Unassembled WGS sequence"/>
</dbReference>
<dbReference type="EMBL" id="JARKIE010000115">
    <property type="protein sequence ID" value="KAJ7681665.1"/>
    <property type="molecule type" value="Genomic_DNA"/>
</dbReference>
<evidence type="ECO:0000313" key="3">
    <source>
        <dbReference type="Proteomes" id="UP001221757"/>
    </source>
</evidence>
<feature type="region of interest" description="Disordered" evidence="1">
    <location>
        <begin position="12"/>
        <end position="31"/>
    </location>
</feature>
<gene>
    <name evidence="2" type="ORF">B0H17DRAFT_1138268</name>
</gene>
<proteinExistence type="predicted"/>
<organism evidence="2 3">
    <name type="scientific">Mycena rosella</name>
    <name type="common">Pink bonnet</name>
    <name type="synonym">Agaricus rosellus</name>
    <dbReference type="NCBI Taxonomy" id="1033263"/>
    <lineage>
        <taxon>Eukaryota</taxon>
        <taxon>Fungi</taxon>
        <taxon>Dikarya</taxon>
        <taxon>Basidiomycota</taxon>
        <taxon>Agaricomycotina</taxon>
        <taxon>Agaricomycetes</taxon>
        <taxon>Agaricomycetidae</taxon>
        <taxon>Agaricales</taxon>
        <taxon>Marasmiineae</taxon>
        <taxon>Mycenaceae</taxon>
        <taxon>Mycena</taxon>
    </lineage>
</organism>
<evidence type="ECO:0000256" key="1">
    <source>
        <dbReference type="SAM" id="MobiDB-lite"/>
    </source>
</evidence>
<evidence type="ECO:0000313" key="2">
    <source>
        <dbReference type="EMBL" id="KAJ7681665.1"/>
    </source>
</evidence>
<sequence>MALVGFGSCLSGGGEAAHDSEVRPGSRGANHLPYMEGPGGGGGGARLTAIEAENVSGRTLLEMSSLNEFHDLSVAKGSYKAMGYSMGCSQAQSLRQCPGVCFRAIMFLWVDMANYNVALGRKVSASVKPSGDVA</sequence>